<dbReference type="SUPFAM" id="SSF57667">
    <property type="entry name" value="beta-beta-alpha zinc fingers"/>
    <property type="match status" value="1"/>
</dbReference>
<dbReference type="GO" id="GO:0008270">
    <property type="term" value="F:zinc ion binding"/>
    <property type="evidence" value="ECO:0007669"/>
    <property type="project" value="UniProtKB-KW"/>
</dbReference>
<evidence type="ECO:0000313" key="6">
    <source>
        <dbReference type="RefSeq" id="XP_048265829.1"/>
    </source>
</evidence>
<keyword evidence="3" id="KW-0862">Zinc</keyword>
<dbReference type="PROSITE" id="PS51800">
    <property type="entry name" value="ZF_CHHC_U11_48K"/>
    <property type="match status" value="2"/>
</dbReference>
<proteinExistence type="predicted"/>
<dbReference type="PANTHER" id="PTHR21402">
    <property type="entry name" value="GAMETOCYTE SPECIFIC FACTOR 1-RELATED"/>
    <property type="match status" value="1"/>
</dbReference>
<dbReference type="InterPro" id="IPR036236">
    <property type="entry name" value="Znf_C2H2_sf"/>
</dbReference>
<dbReference type="InterPro" id="IPR051591">
    <property type="entry name" value="UPF0224_FAM112_RNA_Proc"/>
</dbReference>
<dbReference type="InterPro" id="IPR022776">
    <property type="entry name" value="TRM13/UPF0224_CHHC_Znf_dom"/>
</dbReference>
<gene>
    <name evidence="6" type="primary">LOC100649889</name>
</gene>
<dbReference type="AlphaFoldDB" id="A0A9C6W2N2"/>
<keyword evidence="2" id="KW-0863">Zinc-finger</keyword>
<dbReference type="PANTHER" id="PTHR21402:SF5">
    <property type="entry name" value="GAMETOCYTE SPECIFIC FACTOR 1"/>
    <property type="match status" value="1"/>
</dbReference>
<dbReference type="GeneID" id="100649889"/>
<evidence type="ECO:0000256" key="2">
    <source>
        <dbReference type="ARBA" id="ARBA00022771"/>
    </source>
</evidence>
<evidence type="ECO:0000256" key="3">
    <source>
        <dbReference type="ARBA" id="ARBA00022833"/>
    </source>
</evidence>
<evidence type="ECO:0000259" key="4">
    <source>
        <dbReference type="PROSITE" id="PS51800"/>
    </source>
</evidence>
<protein>
    <submittedName>
        <fullName evidence="6">Uncharacterized protein LOC100649889</fullName>
    </submittedName>
</protein>
<feature type="domain" description="CHHC U11-48K-type" evidence="4">
    <location>
        <begin position="43"/>
        <end position="70"/>
    </location>
</feature>
<dbReference type="RefSeq" id="XP_048265829.1">
    <property type="nucleotide sequence ID" value="XM_048409872.1"/>
</dbReference>
<name>A0A9C6W2N2_BOMTE</name>
<evidence type="ECO:0000256" key="1">
    <source>
        <dbReference type="ARBA" id="ARBA00022723"/>
    </source>
</evidence>
<evidence type="ECO:0000313" key="5">
    <source>
        <dbReference type="Proteomes" id="UP000835206"/>
    </source>
</evidence>
<keyword evidence="1" id="KW-0479">Metal-binding</keyword>
<organism evidence="5 6">
    <name type="scientific">Bombus terrestris</name>
    <name type="common">Buff-tailed bumblebee</name>
    <name type="synonym">Apis terrestris</name>
    <dbReference type="NCBI Taxonomy" id="30195"/>
    <lineage>
        <taxon>Eukaryota</taxon>
        <taxon>Metazoa</taxon>
        <taxon>Ecdysozoa</taxon>
        <taxon>Arthropoda</taxon>
        <taxon>Hexapoda</taxon>
        <taxon>Insecta</taxon>
        <taxon>Pterygota</taxon>
        <taxon>Neoptera</taxon>
        <taxon>Endopterygota</taxon>
        <taxon>Hymenoptera</taxon>
        <taxon>Apocrita</taxon>
        <taxon>Aculeata</taxon>
        <taxon>Apoidea</taxon>
        <taxon>Anthophila</taxon>
        <taxon>Apidae</taxon>
        <taxon>Bombus</taxon>
        <taxon>Bombus</taxon>
    </lineage>
</organism>
<feature type="domain" description="CHHC U11-48K-type" evidence="4">
    <location>
        <begin position="11"/>
        <end position="38"/>
    </location>
</feature>
<reference evidence="6" key="1">
    <citation type="submission" date="2025-08" db="UniProtKB">
        <authorList>
            <consortium name="RefSeq"/>
        </authorList>
    </citation>
    <scope>IDENTIFICATION</scope>
</reference>
<sequence>MHKYQTLLDPIVVCPYDKSHSVAKSRLPKHIIKCEKQYPEHYKLMCPYNASHRLSKKEFEEHITTCPTRNILESEIYSEIRKHGATNFVPPDLSSTIDCKENWDIDINNNPITITEEEYSVGNNIDSKAHCDSPQYKLEKRSADDIFIRAPRGFSEAMLKEVTEDYCIEDLESVVSSMGIGRGKITLNTDQLKKIGLGRGTNEDSCIEDSESVVSSMGIGRGKITLNTDKLKKIGLGRGANEDSCIEDSESVVSSMGFGRGKITLNTDKLKKIGLGRGANGDSCVEDLESVVSSMGIGRGKITLNADQLKKIGLGRGRPMNNVS</sequence>
<dbReference type="Proteomes" id="UP000835206">
    <property type="component" value="Chromosome 11"/>
</dbReference>
<accession>A0A9C6W2N2</accession>
<keyword evidence="5" id="KW-1185">Reference proteome</keyword>
<dbReference type="Pfam" id="PF05253">
    <property type="entry name" value="zf-U11-48K"/>
    <property type="match status" value="2"/>
</dbReference>
<dbReference type="OrthoDB" id="10069248at2759"/>
<dbReference type="KEGG" id="bter:100649889"/>